<dbReference type="InterPro" id="IPR046701">
    <property type="entry name" value="DUF6571"/>
</dbReference>
<evidence type="ECO:0000313" key="3">
    <source>
        <dbReference type="EMBL" id="VEI16321.1"/>
    </source>
</evidence>
<gene>
    <name evidence="3" type="ORF">NCTC10951_01616</name>
</gene>
<name>A0A448PLE4_ACTVI</name>
<dbReference type="EMBL" id="LR134477">
    <property type="protein sequence ID" value="VEI16321.1"/>
    <property type="molecule type" value="Genomic_DNA"/>
</dbReference>
<organism evidence="3 4">
    <name type="scientific">Actinomyces viscosus</name>
    <dbReference type="NCBI Taxonomy" id="1656"/>
    <lineage>
        <taxon>Bacteria</taxon>
        <taxon>Bacillati</taxon>
        <taxon>Actinomycetota</taxon>
        <taxon>Actinomycetes</taxon>
        <taxon>Actinomycetales</taxon>
        <taxon>Actinomycetaceae</taxon>
        <taxon>Actinomyces</taxon>
    </lineage>
</organism>
<dbReference type="KEGG" id="avc:NCTC10951_01616"/>
<reference evidence="3 4" key="1">
    <citation type="submission" date="2018-12" db="EMBL/GenBank/DDBJ databases">
        <authorList>
            <consortium name="Pathogen Informatics"/>
        </authorList>
    </citation>
    <scope>NUCLEOTIDE SEQUENCE [LARGE SCALE GENOMIC DNA]</scope>
    <source>
        <strain evidence="3 4">NCTC10951</strain>
    </source>
</reference>
<evidence type="ECO:0000256" key="1">
    <source>
        <dbReference type="SAM" id="MobiDB-lite"/>
    </source>
</evidence>
<feature type="region of interest" description="Disordered" evidence="1">
    <location>
        <begin position="23"/>
        <end position="47"/>
    </location>
</feature>
<feature type="domain" description="DUF6571" evidence="2">
    <location>
        <begin position="1"/>
        <end position="121"/>
    </location>
</feature>
<dbReference type="AlphaFoldDB" id="A0A448PLE4"/>
<proteinExistence type="predicted"/>
<evidence type="ECO:0000259" key="2">
    <source>
        <dbReference type="Pfam" id="PF20211"/>
    </source>
</evidence>
<dbReference type="Proteomes" id="UP000268658">
    <property type="component" value="Chromosome"/>
</dbReference>
<protein>
    <recommendedName>
        <fullName evidence="2">DUF6571 domain-containing protein</fullName>
    </recommendedName>
</protein>
<dbReference type="Pfam" id="PF20211">
    <property type="entry name" value="DUF6571"/>
    <property type="match status" value="1"/>
</dbReference>
<feature type="compositionally biased region" description="Basic and acidic residues" evidence="1">
    <location>
        <begin position="23"/>
        <end position="37"/>
    </location>
</feature>
<sequence>MGVIKLNPDNLRKKLKGIREKVDEAGRARASIDRESESLGDPSPSDAVGEFCNNTAVHIDAVRLRVDQIEAEMNRIIELNANGVATMNGGTITVANVPDAVLQAGEGEFNTWSQGALDAKDA</sequence>
<accession>A0A448PLE4</accession>
<evidence type="ECO:0000313" key="4">
    <source>
        <dbReference type="Proteomes" id="UP000268658"/>
    </source>
</evidence>